<reference evidence="2" key="1">
    <citation type="submission" date="2018-10" db="EMBL/GenBank/DDBJ databases">
        <title>Hidden diversity of soil giant viruses.</title>
        <authorList>
            <person name="Schulz F."/>
            <person name="Alteio L."/>
            <person name="Goudeau D."/>
            <person name="Ryan E.M."/>
            <person name="Malmstrom R.R."/>
            <person name="Blanchard J."/>
            <person name="Woyke T."/>
        </authorList>
    </citation>
    <scope>NUCLEOTIDE SEQUENCE</scope>
    <source>
        <strain evidence="2">TEV1</strain>
    </source>
</reference>
<organism evidence="2">
    <name type="scientific">Terrestrivirus sp</name>
    <dbReference type="NCBI Taxonomy" id="2487775"/>
    <lineage>
        <taxon>Viruses</taxon>
        <taxon>Varidnaviria</taxon>
        <taxon>Bamfordvirae</taxon>
        <taxon>Nucleocytoviricota</taxon>
        <taxon>Megaviricetes</taxon>
        <taxon>Imitervirales</taxon>
        <taxon>Mimiviridae</taxon>
        <taxon>Klosneuvirinae</taxon>
    </lineage>
</organism>
<accession>A0A3G4ZQJ6</accession>
<evidence type="ECO:0000313" key="2">
    <source>
        <dbReference type="EMBL" id="AYV75709.1"/>
    </source>
</evidence>
<evidence type="ECO:0000259" key="1">
    <source>
        <dbReference type="Pfam" id="PF00117"/>
    </source>
</evidence>
<dbReference type="InterPro" id="IPR017926">
    <property type="entry name" value="GATASE"/>
</dbReference>
<feature type="domain" description="Glutamine amidotransferase" evidence="1">
    <location>
        <begin position="42"/>
        <end position="202"/>
    </location>
</feature>
<dbReference type="PROSITE" id="PS51273">
    <property type="entry name" value="GATASE_TYPE_1"/>
    <property type="match status" value="1"/>
</dbReference>
<dbReference type="CDD" id="cd03128">
    <property type="entry name" value="GAT_1"/>
    <property type="match status" value="1"/>
</dbReference>
<dbReference type="PANTHER" id="PTHR42695:SF5">
    <property type="entry name" value="GLUTAMINE AMIDOTRANSFERASE YLR126C-RELATED"/>
    <property type="match status" value="1"/>
</dbReference>
<dbReference type="InterPro" id="IPR029062">
    <property type="entry name" value="Class_I_gatase-like"/>
</dbReference>
<gene>
    <name evidence="2" type="ORF">Terrestrivirus2_217</name>
</gene>
<dbReference type="Gene3D" id="3.40.50.880">
    <property type="match status" value="1"/>
</dbReference>
<sequence>MNKKKPKIIMIQNGPMSADILFGKYFSPDLFNVDVFISWSPTNRQTKEDLIQYFKQYNGIILSGSPSMITDRHAWTCNLSLALKEIILEQKIFILGICFGHQLICDMFGCKIGWIPSLLWQLGLTNISLTNESKNDPLFSTIDQTNMEVITNHKQIVLDINEINCNLFTLLASTSFNKYYAFRIGNKVWTTQFHPEYTIDLIKTIIKNNTSEILDADKRLEEVSKYNGVGEMIINNFSTLLLSKGS</sequence>
<dbReference type="CDD" id="cd01741">
    <property type="entry name" value="GATase1_1"/>
    <property type="match status" value="1"/>
</dbReference>
<dbReference type="Pfam" id="PF00117">
    <property type="entry name" value="GATase"/>
    <property type="match status" value="1"/>
</dbReference>
<keyword evidence="2" id="KW-0315">Glutamine amidotransferase</keyword>
<keyword evidence="2" id="KW-0808">Transferase</keyword>
<name>A0A3G4ZQJ6_9VIRU</name>
<dbReference type="SUPFAM" id="SSF52317">
    <property type="entry name" value="Class I glutamine amidotransferase-like"/>
    <property type="match status" value="1"/>
</dbReference>
<proteinExistence type="predicted"/>
<dbReference type="PANTHER" id="PTHR42695">
    <property type="entry name" value="GLUTAMINE AMIDOTRANSFERASE YLR126C-RELATED"/>
    <property type="match status" value="1"/>
</dbReference>
<dbReference type="GO" id="GO:0016740">
    <property type="term" value="F:transferase activity"/>
    <property type="evidence" value="ECO:0007669"/>
    <property type="project" value="UniProtKB-KW"/>
</dbReference>
<protein>
    <submittedName>
        <fullName evidence="2">Glutamine amidotransferase</fullName>
    </submittedName>
</protein>
<dbReference type="InterPro" id="IPR044992">
    <property type="entry name" value="ChyE-like"/>
</dbReference>
<dbReference type="EMBL" id="MK071980">
    <property type="protein sequence ID" value="AYV75709.1"/>
    <property type="molecule type" value="Genomic_DNA"/>
</dbReference>